<comment type="caution">
    <text evidence="2">The sequence shown here is derived from an EMBL/GenBank/DDBJ whole genome shotgun (WGS) entry which is preliminary data.</text>
</comment>
<dbReference type="RefSeq" id="WP_189564142.1">
    <property type="nucleotide sequence ID" value="NZ_BMXF01000001.1"/>
</dbReference>
<name>A0A8J3D864_9BACT</name>
<proteinExistence type="predicted"/>
<dbReference type="Gene3D" id="1.20.120.450">
    <property type="entry name" value="dinb family like domain"/>
    <property type="match status" value="1"/>
</dbReference>
<dbReference type="InterPro" id="IPR034660">
    <property type="entry name" value="DinB/YfiT-like"/>
</dbReference>
<evidence type="ECO:0000313" key="3">
    <source>
        <dbReference type="Proteomes" id="UP000598271"/>
    </source>
</evidence>
<evidence type="ECO:0000259" key="1">
    <source>
        <dbReference type="Pfam" id="PF12867"/>
    </source>
</evidence>
<protein>
    <recommendedName>
        <fullName evidence="1">DinB-like domain-containing protein</fullName>
    </recommendedName>
</protein>
<accession>A0A8J3D864</accession>
<dbReference type="AlphaFoldDB" id="A0A8J3D864"/>
<organism evidence="2 3">
    <name type="scientific">Persicitalea jodogahamensis</name>
    <dbReference type="NCBI Taxonomy" id="402147"/>
    <lineage>
        <taxon>Bacteria</taxon>
        <taxon>Pseudomonadati</taxon>
        <taxon>Bacteroidota</taxon>
        <taxon>Cytophagia</taxon>
        <taxon>Cytophagales</taxon>
        <taxon>Spirosomataceae</taxon>
        <taxon>Persicitalea</taxon>
    </lineage>
</organism>
<dbReference type="SUPFAM" id="SSF109854">
    <property type="entry name" value="DinB/YfiT-like putative metalloenzymes"/>
    <property type="match status" value="1"/>
</dbReference>
<keyword evidence="3" id="KW-1185">Reference proteome</keyword>
<sequence length="188" mass="21455">MKNQALIQWIEPLEEVVEAHLLKATSVYQNLSEEALSAKPDHDGWSAAQCIYHLNTYSDFYLPRAQKALSRVTPRHDNREFRSGFLGKLLKNTIKPENKLKLKALKAHRPAADVIGATTVAQFIEHQEQWLRLISEVESVNQLDARVESSISFLIRFKLGDVFAFMKAHDARHLQQADRVLATLPEKV</sequence>
<reference evidence="2 3" key="1">
    <citation type="journal article" date="2014" name="Int. J. Syst. Evol. Microbiol.">
        <title>Complete genome sequence of Corynebacterium casei LMG S-19264T (=DSM 44701T), isolated from a smear-ripened cheese.</title>
        <authorList>
            <consortium name="US DOE Joint Genome Institute (JGI-PGF)"/>
            <person name="Walter F."/>
            <person name="Albersmeier A."/>
            <person name="Kalinowski J."/>
            <person name="Ruckert C."/>
        </authorList>
    </citation>
    <scope>NUCLEOTIDE SEQUENCE [LARGE SCALE GENOMIC DNA]</scope>
    <source>
        <strain evidence="2 3">KCTC 12866</strain>
    </source>
</reference>
<gene>
    <name evidence="2" type="ORF">GCM10007390_19910</name>
</gene>
<dbReference type="InterPro" id="IPR024775">
    <property type="entry name" value="DinB-like"/>
</dbReference>
<feature type="domain" description="DinB-like" evidence="1">
    <location>
        <begin position="27"/>
        <end position="177"/>
    </location>
</feature>
<dbReference type="Pfam" id="PF12867">
    <property type="entry name" value="DinB_2"/>
    <property type="match status" value="1"/>
</dbReference>
<dbReference type="EMBL" id="BMXF01000001">
    <property type="protein sequence ID" value="GHB65814.1"/>
    <property type="molecule type" value="Genomic_DNA"/>
</dbReference>
<dbReference type="Proteomes" id="UP000598271">
    <property type="component" value="Unassembled WGS sequence"/>
</dbReference>
<evidence type="ECO:0000313" key="2">
    <source>
        <dbReference type="EMBL" id="GHB65814.1"/>
    </source>
</evidence>